<dbReference type="OrthoDB" id="1550957at2"/>
<keyword evidence="4" id="KW-1185">Reference proteome</keyword>
<accession>A0A540VFY6</accession>
<gene>
    <name evidence="3" type="ORF">FKZ61_11165</name>
</gene>
<dbReference type="Proteomes" id="UP000317371">
    <property type="component" value="Unassembled WGS sequence"/>
</dbReference>
<sequence>MAQTDRGSWLERLSNRIFAIPSVAQWWARWRAGRMPAVIDPATGIPFARLAKPLAQCRAALITTGGVHRVDQRPFDMENPDGDATYREIPGDVALAELTITHKYYDHRDADQDINVIFPLEHFRDLAAQGVIGQVAPRHFGFMGHIDGELIQVLTRRTAPEVAQKLRQDEVDFALLTPA</sequence>
<evidence type="ECO:0000313" key="4">
    <source>
        <dbReference type="Proteomes" id="UP000317371"/>
    </source>
</evidence>
<dbReference type="GO" id="GO:0050485">
    <property type="term" value="F:oxidoreductase activity, acting on X-H and Y-H to form an X-Y bond, with a disulfide as acceptor"/>
    <property type="evidence" value="ECO:0007669"/>
    <property type="project" value="InterPro"/>
</dbReference>
<evidence type="ECO:0000313" key="3">
    <source>
        <dbReference type="EMBL" id="TQE95676.1"/>
    </source>
</evidence>
<keyword evidence="1" id="KW-0712">Selenocysteine</keyword>
<dbReference type="EMBL" id="VIGC01000012">
    <property type="protein sequence ID" value="TQE95676.1"/>
    <property type="molecule type" value="Genomic_DNA"/>
</dbReference>
<keyword evidence="2" id="KW-0560">Oxidoreductase</keyword>
<evidence type="ECO:0000256" key="2">
    <source>
        <dbReference type="ARBA" id="ARBA00023002"/>
    </source>
</evidence>
<proteinExistence type="predicted"/>
<reference evidence="3 4" key="1">
    <citation type="submission" date="2019-06" db="EMBL/GenBank/DDBJ databases">
        <title>Genome sequence of Litorilinea aerophila BAA-2444.</title>
        <authorList>
            <person name="Maclea K.S."/>
            <person name="Maurais E.G."/>
            <person name="Iannazzi L.C."/>
        </authorList>
    </citation>
    <scope>NUCLEOTIDE SEQUENCE [LARGE SCALE GENOMIC DNA]</scope>
    <source>
        <strain evidence="3 4">ATCC BAA-2444</strain>
    </source>
</reference>
<comment type="caution">
    <text evidence="3">The sequence shown here is derived from an EMBL/GenBank/DDBJ whole genome shotgun (WGS) entry which is preliminary data.</text>
</comment>
<dbReference type="InterPro" id="IPR010187">
    <property type="entry name" value="Various_sel_PB"/>
</dbReference>
<name>A0A540VFY6_9CHLR</name>
<evidence type="ECO:0000256" key="1">
    <source>
        <dbReference type="ARBA" id="ARBA00022933"/>
    </source>
</evidence>
<dbReference type="Pfam" id="PF07355">
    <property type="entry name" value="GRDB"/>
    <property type="match status" value="1"/>
</dbReference>
<organism evidence="3 4">
    <name type="scientific">Litorilinea aerophila</name>
    <dbReference type="NCBI Taxonomy" id="1204385"/>
    <lineage>
        <taxon>Bacteria</taxon>
        <taxon>Bacillati</taxon>
        <taxon>Chloroflexota</taxon>
        <taxon>Caldilineae</taxon>
        <taxon>Caldilineales</taxon>
        <taxon>Caldilineaceae</taxon>
        <taxon>Litorilinea</taxon>
    </lineage>
</organism>
<dbReference type="AlphaFoldDB" id="A0A540VFY6"/>
<protein>
    <recommendedName>
        <fullName evidence="5">Selenoprotein B glycine/betaine/sarcosine/D-proline reductase</fullName>
    </recommendedName>
</protein>
<dbReference type="RefSeq" id="WP_141610211.1">
    <property type="nucleotide sequence ID" value="NZ_VIGC02000012.1"/>
</dbReference>
<dbReference type="InParanoid" id="A0A540VFY6"/>
<evidence type="ECO:0008006" key="5">
    <source>
        <dbReference type="Google" id="ProtNLM"/>
    </source>
</evidence>